<dbReference type="EMBL" id="FNCY01000019">
    <property type="protein sequence ID" value="SDI44282.1"/>
    <property type="molecule type" value="Genomic_DNA"/>
</dbReference>
<dbReference type="STRING" id="83767.SAMN05660652_03433"/>
<reference evidence="2 3" key="1">
    <citation type="submission" date="2016-10" db="EMBL/GenBank/DDBJ databases">
        <authorList>
            <person name="de Groot N.N."/>
        </authorList>
    </citation>
    <scope>NUCLEOTIDE SEQUENCE [LARGE SCALE GENOMIC DNA]</scope>
    <source>
        <strain evidence="2 3">DSM 5885</strain>
    </source>
</reference>
<protein>
    <submittedName>
        <fullName evidence="2">Sugar phosphate isomerase/epimerase</fullName>
    </submittedName>
</protein>
<dbReference type="Proteomes" id="UP000198607">
    <property type="component" value="Unassembled WGS sequence"/>
</dbReference>
<feature type="domain" description="Xylose isomerase-like TIM barrel" evidence="1">
    <location>
        <begin position="22"/>
        <end position="242"/>
    </location>
</feature>
<dbReference type="GO" id="GO:0016853">
    <property type="term" value="F:isomerase activity"/>
    <property type="evidence" value="ECO:0007669"/>
    <property type="project" value="UniProtKB-KW"/>
</dbReference>
<evidence type="ECO:0000313" key="2">
    <source>
        <dbReference type="EMBL" id="SDI44282.1"/>
    </source>
</evidence>
<dbReference type="AlphaFoldDB" id="A0A1G8KLM3"/>
<accession>A0A1G8KLM3</accession>
<sequence>MQRILSVSAAPYDGYAFPEVLDSLASCGVSHVEPAFIVGYTEPFDEDAFTAAQARRYVEWMRASGLHCYAFSSHIDLGRPDAVEVFSRRMDFVAGVGATVINTNASARPDSARFFRNIETLIPYAERLDLVICLENLGDGSDNLLSTAQDGIELIQRIGSPRVRLNYDAANTASHRPEDGFDGVNPADDAILALPYCGHVHIKDIRISPEGYFFTPIGEGDIGCGRILDALAATALNLSIELPLRLHRGADALPRRRLQPVPRAEIESAVRASLAFVRQHLAAS</sequence>
<keyword evidence="3" id="KW-1185">Reference proteome</keyword>
<organism evidence="2 3">
    <name type="scientific">Propionivibrio dicarboxylicus</name>
    <dbReference type="NCBI Taxonomy" id="83767"/>
    <lineage>
        <taxon>Bacteria</taxon>
        <taxon>Pseudomonadati</taxon>
        <taxon>Pseudomonadota</taxon>
        <taxon>Betaproteobacteria</taxon>
        <taxon>Rhodocyclales</taxon>
        <taxon>Rhodocyclaceae</taxon>
        <taxon>Propionivibrio</taxon>
    </lineage>
</organism>
<evidence type="ECO:0000259" key="1">
    <source>
        <dbReference type="Pfam" id="PF01261"/>
    </source>
</evidence>
<name>A0A1G8KLM3_9RHOO</name>
<dbReference type="Gene3D" id="3.20.20.150">
    <property type="entry name" value="Divalent-metal-dependent TIM barrel enzymes"/>
    <property type="match status" value="1"/>
</dbReference>
<dbReference type="InterPro" id="IPR013022">
    <property type="entry name" value="Xyl_isomerase-like_TIM-brl"/>
</dbReference>
<dbReference type="PANTHER" id="PTHR12110:SF53">
    <property type="entry name" value="BLR5974 PROTEIN"/>
    <property type="match status" value="1"/>
</dbReference>
<dbReference type="PANTHER" id="PTHR12110">
    <property type="entry name" value="HYDROXYPYRUVATE ISOMERASE"/>
    <property type="match status" value="1"/>
</dbReference>
<gene>
    <name evidence="2" type="ORF">SAMN05660652_03433</name>
</gene>
<keyword evidence="2" id="KW-0413">Isomerase</keyword>
<dbReference type="InterPro" id="IPR036237">
    <property type="entry name" value="Xyl_isomerase-like_sf"/>
</dbReference>
<dbReference type="InterPro" id="IPR050312">
    <property type="entry name" value="IolE/XylAMocC-like"/>
</dbReference>
<dbReference type="SUPFAM" id="SSF51658">
    <property type="entry name" value="Xylose isomerase-like"/>
    <property type="match status" value="1"/>
</dbReference>
<evidence type="ECO:0000313" key="3">
    <source>
        <dbReference type="Proteomes" id="UP000198607"/>
    </source>
</evidence>
<dbReference type="Pfam" id="PF01261">
    <property type="entry name" value="AP_endonuc_2"/>
    <property type="match status" value="1"/>
</dbReference>
<proteinExistence type="predicted"/>